<dbReference type="RefSeq" id="WP_111370944.1">
    <property type="nucleotide sequence ID" value="NZ_CP029480.1"/>
</dbReference>
<sequence length="216" mass="25017">MTKYAIALITLLLYSCTISQKKSQKLFNVSKEKTYDVVVVPGIPHNGEKWERVLRWRVYWGKYLYDLGIAKNIMFSGGAVYTPYYEAEIMALYAKELGMPEDAILTETKAEHSTENIYYGYKKAKQLGFESIALASDPFQTKMLKKFIKKKVDPSVDLIPFVFDSLSKLEPLMIDPEIEDTLAYKENFVSITERESFRKRFRGTQGKNLNDTYYSE</sequence>
<dbReference type="AlphaFoldDB" id="A0A2Z4G9D9"/>
<evidence type="ECO:0000313" key="2">
    <source>
        <dbReference type="EMBL" id="AWV97842.1"/>
    </source>
</evidence>
<dbReference type="PANTHER" id="PTHR30336">
    <property type="entry name" value="INNER MEMBRANE PROTEIN, PROBABLE PERMEASE"/>
    <property type="match status" value="1"/>
</dbReference>
<dbReference type="Gene3D" id="3.40.50.620">
    <property type="entry name" value="HUPs"/>
    <property type="match status" value="1"/>
</dbReference>
<gene>
    <name evidence="2" type="ORF">DJ013_06540</name>
</gene>
<accession>A0A2Z4G9D9</accession>
<name>A0A2Z4G9D9_9BACT</name>
<dbReference type="Proteomes" id="UP000249873">
    <property type="component" value="Chromosome"/>
</dbReference>
<reference evidence="2 3" key="1">
    <citation type="submission" date="2018-05" db="EMBL/GenBank/DDBJ databases">
        <title>Complete genome sequence of Arcticibacterium luteifluviistationis SM1504T, a cytophagaceae bacterium isolated from Arctic surface seawater.</title>
        <authorList>
            <person name="Li Y."/>
            <person name="Qin Q.-L."/>
        </authorList>
    </citation>
    <scope>NUCLEOTIDE SEQUENCE [LARGE SCALE GENOMIC DNA]</scope>
    <source>
        <strain evidence="2 3">SM1504</strain>
    </source>
</reference>
<keyword evidence="3" id="KW-1185">Reference proteome</keyword>
<evidence type="ECO:0000313" key="3">
    <source>
        <dbReference type="Proteomes" id="UP000249873"/>
    </source>
</evidence>
<dbReference type="EMBL" id="CP029480">
    <property type="protein sequence ID" value="AWV97842.1"/>
    <property type="molecule type" value="Genomic_DNA"/>
</dbReference>
<dbReference type="OrthoDB" id="663545at2"/>
<feature type="domain" description="DUF218" evidence="1">
    <location>
        <begin position="36"/>
        <end position="151"/>
    </location>
</feature>
<dbReference type="GO" id="GO:0005886">
    <property type="term" value="C:plasma membrane"/>
    <property type="evidence" value="ECO:0007669"/>
    <property type="project" value="TreeGrafter"/>
</dbReference>
<dbReference type="CDD" id="cd06259">
    <property type="entry name" value="YdcF-like"/>
    <property type="match status" value="1"/>
</dbReference>
<dbReference type="KEGG" id="als:DJ013_06540"/>
<proteinExistence type="predicted"/>
<protein>
    <submittedName>
        <fullName evidence="2">YdcF family protein</fullName>
    </submittedName>
</protein>
<evidence type="ECO:0000259" key="1">
    <source>
        <dbReference type="Pfam" id="PF02698"/>
    </source>
</evidence>
<dbReference type="Pfam" id="PF02698">
    <property type="entry name" value="DUF218"/>
    <property type="match status" value="1"/>
</dbReference>
<dbReference type="PROSITE" id="PS51257">
    <property type="entry name" value="PROKAR_LIPOPROTEIN"/>
    <property type="match status" value="1"/>
</dbReference>
<dbReference type="InterPro" id="IPR003848">
    <property type="entry name" value="DUF218"/>
</dbReference>
<dbReference type="InterPro" id="IPR051599">
    <property type="entry name" value="Cell_Envelope_Assoc"/>
</dbReference>
<organism evidence="2 3">
    <name type="scientific">Arcticibacterium luteifluviistationis</name>
    <dbReference type="NCBI Taxonomy" id="1784714"/>
    <lineage>
        <taxon>Bacteria</taxon>
        <taxon>Pseudomonadati</taxon>
        <taxon>Bacteroidota</taxon>
        <taxon>Cytophagia</taxon>
        <taxon>Cytophagales</taxon>
        <taxon>Leadbetterellaceae</taxon>
        <taxon>Arcticibacterium</taxon>
    </lineage>
</organism>
<dbReference type="PANTHER" id="PTHR30336:SF20">
    <property type="entry name" value="DUF218 DOMAIN-CONTAINING PROTEIN"/>
    <property type="match status" value="1"/>
</dbReference>
<dbReference type="InterPro" id="IPR014729">
    <property type="entry name" value="Rossmann-like_a/b/a_fold"/>
</dbReference>